<proteinExistence type="predicted"/>
<keyword evidence="1" id="KW-0812">Transmembrane</keyword>
<feature type="transmembrane region" description="Helical" evidence="1">
    <location>
        <begin position="56"/>
        <end position="78"/>
    </location>
</feature>
<dbReference type="EMBL" id="QGAC01000001">
    <property type="protein sequence ID" value="TKJ94883.1"/>
    <property type="molecule type" value="Genomic_DNA"/>
</dbReference>
<gene>
    <name evidence="3" type="ORF">EpCFBP13511_00535</name>
    <name evidence="2" type="ORF">IFT93_03205</name>
</gene>
<keyword evidence="1" id="KW-0472">Membrane</keyword>
<evidence type="ECO:0000313" key="3">
    <source>
        <dbReference type="EMBL" id="TKJ94883.1"/>
    </source>
</evidence>
<evidence type="ECO:0000313" key="4">
    <source>
        <dbReference type="Proteomes" id="UP000306393"/>
    </source>
</evidence>
<reference evidence="3 4" key="1">
    <citation type="journal article" date="2019" name="Sci. Rep.">
        <title>Differences in resource use lead to coexistence of seed-transmitted microbial populations.</title>
        <authorList>
            <person name="Torres-Cortes G."/>
            <person name="Garcia B.J."/>
            <person name="Compant S."/>
            <person name="Rezki S."/>
            <person name="Jones P."/>
            <person name="Preveaux A."/>
            <person name="Briand M."/>
            <person name="Roulet A."/>
            <person name="Bouchez O."/>
            <person name="Jacobson D."/>
            <person name="Barret M."/>
        </authorList>
    </citation>
    <scope>NUCLEOTIDE SEQUENCE [LARGE SCALE GENOMIC DNA]</scope>
    <source>
        <strain evidence="3 4">CFBP13511</strain>
    </source>
</reference>
<dbReference type="PANTHER" id="PTHR34980:SF2">
    <property type="entry name" value="INNER MEMBRANE PROTEIN YHAH-RELATED"/>
    <property type="match status" value="1"/>
</dbReference>
<evidence type="ECO:0000256" key="1">
    <source>
        <dbReference type="SAM" id="Phobius"/>
    </source>
</evidence>
<comment type="caution">
    <text evidence="3">The sequence shown here is derived from an EMBL/GenBank/DDBJ whole genome shotgun (WGS) entry which is preliminary data.</text>
</comment>
<dbReference type="KEGG" id="epe:CI789_09715"/>
<organism evidence="3 4">
    <name type="scientific">Erwinia persicina</name>
    <dbReference type="NCBI Taxonomy" id="55211"/>
    <lineage>
        <taxon>Bacteria</taxon>
        <taxon>Pseudomonadati</taxon>
        <taxon>Pseudomonadota</taxon>
        <taxon>Gammaproteobacteria</taxon>
        <taxon>Enterobacterales</taxon>
        <taxon>Erwiniaceae</taxon>
        <taxon>Erwinia</taxon>
    </lineage>
</organism>
<feature type="transmembrane region" description="Helical" evidence="1">
    <location>
        <begin position="90"/>
        <end position="114"/>
    </location>
</feature>
<dbReference type="GeneID" id="67477098"/>
<dbReference type="GO" id="GO:0005886">
    <property type="term" value="C:plasma membrane"/>
    <property type="evidence" value="ECO:0007669"/>
    <property type="project" value="TreeGrafter"/>
</dbReference>
<reference evidence="2 5" key="2">
    <citation type="journal article" date="2020" name="FEMS Microbiol. Ecol.">
        <title>Temporal dynamics of bacterial communities during seed development and maturation.</title>
        <authorList>
            <person name="Chesneau G."/>
            <person name="Torres-Cortes G."/>
            <person name="Briand M."/>
            <person name="Darrasse A."/>
            <person name="Preveaux A."/>
            <person name="Marais C."/>
            <person name="Jacques M.A."/>
            <person name="Shade A."/>
            <person name="Barret M."/>
        </authorList>
    </citation>
    <scope>NUCLEOTIDE SEQUENCE [LARGE SCALE GENOMIC DNA]</scope>
    <source>
        <strain evidence="2 5">CFBP13732</strain>
    </source>
</reference>
<dbReference type="InterPro" id="IPR008523">
    <property type="entry name" value="DUF805"/>
</dbReference>
<dbReference type="Proteomes" id="UP000661012">
    <property type="component" value="Unassembled WGS sequence"/>
</dbReference>
<dbReference type="AlphaFoldDB" id="A0A3S7S413"/>
<dbReference type="Proteomes" id="UP000306393">
    <property type="component" value="Unassembled WGS sequence"/>
</dbReference>
<protein>
    <submittedName>
        <fullName evidence="3">DUF805 domain-containing protein</fullName>
    </submittedName>
</protein>
<name>A0A3S7S413_9GAMM</name>
<evidence type="ECO:0000313" key="2">
    <source>
        <dbReference type="EMBL" id="MBD8105430.1"/>
    </source>
</evidence>
<dbReference type="STRING" id="1219360.GCA_001571305_01141"/>
<sequence length="154" mass="17214">MTVWQCYLRGWKGYVNFQGRAGRKEFWVFLGINILVSLLLGVLVMSLLALAGSRAAMFYGSMAQSLFSLLFLLPFIAVGIRRMHDINRSGWWFGAIFITSGLFKLLTAILRGFATPETFIYGQMVLSVLLGWVPLVIMIVLCCKKSVVPEPAQA</sequence>
<evidence type="ECO:0000313" key="5">
    <source>
        <dbReference type="Proteomes" id="UP000661012"/>
    </source>
</evidence>
<dbReference type="EMBL" id="JACYNN010000001">
    <property type="protein sequence ID" value="MBD8105430.1"/>
    <property type="molecule type" value="Genomic_DNA"/>
</dbReference>
<dbReference type="RefSeq" id="WP_062743601.1">
    <property type="nucleotide sequence ID" value="NZ_CP022725.1"/>
</dbReference>
<dbReference type="Pfam" id="PF05656">
    <property type="entry name" value="DUF805"/>
    <property type="match status" value="1"/>
</dbReference>
<keyword evidence="1" id="KW-1133">Transmembrane helix</keyword>
<accession>A0A3S7S413</accession>
<dbReference type="PANTHER" id="PTHR34980">
    <property type="entry name" value="INNER MEMBRANE PROTEIN-RELATED-RELATED"/>
    <property type="match status" value="1"/>
</dbReference>
<dbReference type="OrthoDB" id="9812349at2"/>
<feature type="transmembrane region" description="Helical" evidence="1">
    <location>
        <begin position="120"/>
        <end position="143"/>
    </location>
</feature>
<keyword evidence="5" id="KW-1185">Reference proteome</keyword>
<feature type="transmembrane region" description="Helical" evidence="1">
    <location>
        <begin position="26"/>
        <end position="50"/>
    </location>
</feature>